<dbReference type="GeneID" id="20322099"/>
<dbReference type="CTD" id="20322099"/>
<evidence type="ECO:0000313" key="1">
    <source>
        <dbReference type="EMBL" id="KER24407.1"/>
    </source>
</evidence>
<sequence>MGYEYAARQSRRVDVLKCEAVLGFTLPRRQWVKWNEWNKQDVNLGHPEEEFDPTLLAELFDGTRLATAELYFNPTRCWLARDRSVEEAARAISSGQVAHLWTKNNGCDRSLYELSMDIVNMCRAYQRRAVTMKCIPHILLGC</sequence>
<dbReference type="Proteomes" id="UP000054324">
    <property type="component" value="Unassembled WGS sequence"/>
</dbReference>
<organism evidence="1 2">
    <name type="scientific">Opisthorchis viverrini</name>
    <name type="common">Southeast Asian liver fluke</name>
    <dbReference type="NCBI Taxonomy" id="6198"/>
    <lineage>
        <taxon>Eukaryota</taxon>
        <taxon>Metazoa</taxon>
        <taxon>Spiralia</taxon>
        <taxon>Lophotrochozoa</taxon>
        <taxon>Platyhelminthes</taxon>
        <taxon>Trematoda</taxon>
        <taxon>Digenea</taxon>
        <taxon>Opisthorchiida</taxon>
        <taxon>Opisthorchiata</taxon>
        <taxon>Opisthorchiidae</taxon>
        <taxon>Opisthorchis</taxon>
    </lineage>
</organism>
<evidence type="ECO:0000313" key="2">
    <source>
        <dbReference type="Proteomes" id="UP000054324"/>
    </source>
</evidence>
<reference evidence="1 2" key="1">
    <citation type="submission" date="2013-11" db="EMBL/GenBank/DDBJ databases">
        <title>Opisthorchis viverrini - life in the bile duct.</title>
        <authorList>
            <person name="Young N.D."/>
            <person name="Nagarajan N."/>
            <person name="Lin S.J."/>
            <person name="Korhonen P.K."/>
            <person name="Jex A.R."/>
            <person name="Hall R.S."/>
            <person name="Safavi-Hemami H."/>
            <person name="Kaewkong W."/>
            <person name="Bertrand D."/>
            <person name="Gao S."/>
            <person name="Seet Q."/>
            <person name="Wongkham S."/>
            <person name="Teh B.T."/>
            <person name="Wongkham C."/>
            <person name="Intapan P.M."/>
            <person name="Maleewong W."/>
            <person name="Yang X."/>
            <person name="Hu M."/>
            <person name="Wang Z."/>
            <person name="Hofmann A."/>
            <person name="Sternberg P.W."/>
            <person name="Tan P."/>
            <person name="Wang J."/>
            <person name="Gasser R.B."/>
        </authorList>
    </citation>
    <scope>NUCLEOTIDE SEQUENCE [LARGE SCALE GENOMIC DNA]</scope>
</reference>
<accession>A0A074ZFJ1</accession>
<dbReference type="AlphaFoldDB" id="A0A074ZFJ1"/>
<dbReference type="KEGG" id="ovi:T265_07920"/>
<keyword evidence="2" id="KW-1185">Reference proteome</keyword>
<dbReference type="EMBL" id="KL596811">
    <property type="protein sequence ID" value="KER24407.1"/>
    <property type="molecule type" value="Genomic_DNA"/>
</dbReference>
<gene>
    <name evidence="1" type="ORF">T265_07920</name>
</gene>
<dbReference type="RefSeq" id="XP_009171844.1">
    <property type="nucleotide sequence ID" value="XM_009173580.1"/>
</dbReference>
<protein>
    <submittedName>
        <fullName evidence="1">Uncharacterized protein</fullName>
    </submittedName>
</protein>
<name>A0A074ZFJ1_OPIVI</name>
<proteinExistence type="predicted"/>